<accession>A0A8J8BHH0</accession>
<feature type="domain" description="UspA" evidence="2">
    <location>
        <begin position="18"/>
        <end position="150"/>
    </location>
</feature>
<reference evidence="3" key="1">
    <citation type="submission" date="2021-04" db="EMBL/GenBank/DDBJ databases">
        <title>Genome based classification of Actinospica acidithermotolerans sp. nov., an actinobacterium isolated from an Indonesian hot spring.</title>
        <authorList>
            <person name="Kusuma A.B."/>
            <person name="Putra K.E."/>
            <person name="Nafisah S."/>
            <person name="Loh J."/>
            <person name="Nouioui I."/>
            <person name="Goodfellow M."/>
        </authorList>
    </citation>
    <scope>NUCLEOTIDE SEQUENCE</scope>
    <source>
        <strain evidence="3">DSM 45618</strain>
    </source>
</reference>
<evidence type="ECO:0000256" key="1">
    <source>
        <dbReference type="ARBA" id="ARBA00008791"/>
    </source>
</evidence>
<evidence type="ECO:0000259" key="2">
    <source>
        <dbReference type="Pfam" id="PF00582"/>
    </source>
</evidence>
<comment type="caution">
    <text evidence="3">The sequence shown here is derived from an EMBL/GenBank/DDBJ whole genome shotgun (WGS) entry which is preliminary data.</text>
</comment>
<evidence type="ECO:0000313" key="4">
    <source>
        <dbReference type="Proteomes" id="UP000677913"/>
    </source>
</evidence>
<protein>
    <submittedName>
        <fullName evidence="3">Universal stress protein</fullName>
    </submittedName>
</protein>
<dbReference type="PRINTS" id="PR01438">
    <property type="entry name" value="UNVRSLSTRESS"/>
</dbReference>
<dbReference type="InterPro" id="IPR006015">
    <property type="entry name" value="Universal_stress_UspA"/>
</dbReference>
<dbReference type="EMBL" id="JAGSXH010000196">
    <property type="protein sequence ID" value="MBS2966789.1"/>
    <property type="molecule type" value="Genomic_DNA"/>
</dbReference>
<dbReference type="Proteomes" id="UP000677913">
    <property type="component" value="Unassembled WGS sequence"/>
</dbReference>
<dbReference type="AlphaFoldDB" id="A0A8J8BHH0"/>
<name>A0A8J8BHH0_9ACTN</name>
<sequence length="158" mass="16595">MKIDEGDEMPGTDCAPLIVVGVDGSESSIDALRWAALQAKRTDARLQAISAWQYPGGYGWVPDFSELDFEAEAQKGLDDTVARALGAEPDVPVTTRVIEGNAAIVLIDASQGADLLVVGSRGHGAFAGMLLGSVSQHCAQNASCPVLIVRHRTGNDPH</sequence>
<evidence type="ECO:0000313" key="3">
    <source>
        <dbReference type="EMBL" id="MBS2966789.1"/>
    </source>
</evidence>
<dbReference type="CDD" id="cd00293">
    <property type="entry name" value="USP-like"/>
    <property type="match status" value="1"/>
</dbReference>
<dbReference type="RefSeq" id="WP_211472202.1">
    <property type="nucleotide sequence ID" value="NZ_JAGSXH010000196.1"/>
</dbReference>
<dbReference type="SUPFAM" id="SSF52402">
    <property type="entry name" value="Adenine nucleotide alpha hydrolases-like"/>
    <property type="match status" value="1"/>
</dbReference>
<dbReference type="InterPro" id="IPR014729">
    <property type="entry name" value="Rossmann-like_a/b/a_fold"/>
</dbReference>
<keyword evidence="4" id="KW-1185">Reference proteome</keyword>
<dbReference type="PANTHER" id="PTHR46553:SF3">
    <property type="entry name" value="ADENINE NUCLEOTIDE ALPHA HYDROLASES-LIKE SUPERFAMILY PROTEIN"/>
    <property type="match status" value="1"/>
</dbReference>
<dbReference type="Gene3D" id="3.40.50.620">
    <property type="entry name" value="HUPs"/>
    <property type="match status" value="1"/>
</dbReference>
<proteinExistence type="inferred from homology"/>
<dbReference type="PANTHER" id="PTHR46553">
    <property type="entry name" value="ADENINE NUCLEOTIDE ALPHA HYDROLASES-LIKE SUPERFAMILY PROTEIN"/>
    <property type="match status" value="1"/>
</dbReference>
<dbReference type="Pfam" id="PF00582">
    <property type="entry name" value="Usp"/>
    <property type="match status" value="1"/>
</dbReference>
<dbReference type="InterPro" id="IPR006016">
    <property type="entry name" value="UspA"/>
</dbReference>
<comment type="similarity">
    <text evidence="1">Belongs to the universal stress protein A family.</text>
</comment>
<organism evidence="3 4">
    <name type="scientific">Actinocrinis puniceicyclus</name>
    <dbReference type="NCBI Taxonomy" id="977794"/>
    <lineage>
        <taxon>Bacteria</taxon>
        <taxon>Bacillati</taxon>
        <taxon>Actinomycetota</taxon>
        <taxon>Actinomycetes</taxon>
        <taxon>Catenulisporales</taxon>
        <taxon>Actinospicaceae</taxon>
        <taxon>Actinocrinis</taxon>
    </lineage>
</organism>
<gene>
    <name evidence="3" type="ORF">KGA66_27380</name>
</gene>